<sequence length="395" mass="43626">MRLIGHDLLAGYGGIGEGMSIQAARDGRRILWLAHEGPPKNFTGVDVTDPRKPRVVAQTELPHGRVRSNSLETVGDLLAVAYQTLEPGLQPAGIEMFDISDPENPKSISFFDCSGPYSRGVHQLWFVDGETIHCAAGAADFTPRNQLDDQPYRIIDVRDPTRPTEIGRWWMPGTAEGDEAPPPERLKIDSGFRGHNTNVYPERPDRCYLGYIDGGGFIMDISDMSRPKPVAAFNPNPPFPGFTHTVMPLFSRELLVVTHECVLDDGADWPKLTWLVDARREDNLVPLSVLPMPSVEEYGRKGGRYGCHNVHENPPRDTALRSDTLIFASLFNGGVRVYDTTDPLQPKEVAAFVPGAPEGSRVPAVQINDVYADENGIVYCADRHTGGLYILELDI</sequence>
<keyword evidence="2" id="KW-1185">Reference proteome</keyword>
<protein>
    <recommendedName>
        <fullName evidence="3">LVIVD repeat-containing protein</fullName>
    </recommendedName>
</protein>
<dbReference type="SUPFAM" id="SSF75011">
    <property type="entry name" value="3-carboxy-cis,cis-mucoante lactonizing enzyme"/>
    <property type="match status" value="1"/>
</dbReference>
<organism evidence="1 2">
    <name type="scientific">Methylobrevis albus</name>
    <dbReference type="NCBI Taxonomy" id="2793297"/>
    <lineage>
        <taxon>Bacteria</taxon>
        <taxon>Pseudomonadati</taxon>
        <taxon>Pseudomonadota</taxon>
        <taxon>Alphaproteobacteria</taxon>
        <taxon>Hyphomicrobiales</taxon>
        <taxon>Pleomorphomonadaceae</taxon>
        <taxon>Methylobrevis</taxon>
    </lineage>
</organism>
<dbReference type="EMBL" id="JADZLT010000051">
    <property type="protein sequence ID" value="MBH0238803.1"/>
    <property type="molecule type" value="Genomic_DNA"/>
</dbReference>
<evidence type="ECO:0000313" key="1">
    <source>
        <dbReference type="EMBL" id="MBH0238803.1"/>
    </source>
</evidence>
<reference evidence="1" key="1">
    <citation type="submission" date="2020-12" db="EMBL/GenBank/DDBJ databases">
        <title>Methylobrevis albus sp. nov., isolated from fresh water lack sediment.</title>
        <authorList>
            <person name="Zou Q."/>
        </authorList>
    </citation>
    <scope>NUCLEOTIDE SEQUENCE</scope>
    <source>
        <strain evidence="1">L22</strain>
    </source>
</reference>
<gene>
    <name evidence="1" type="ORF">I5731_13285</name>
</gene>
<name>A0A931I3V2_9HYPH</name>
<dbReference type="AlphaFoldDB" id="A0A931I3V2"/>
<accession>A0A931I3V2</accession>
<proteinExistence type="predicted"/>
<comment type="caution">
    <text evidence="1">The sequence shown here is derived from an EMBL/GenBank/DDBJ whole genome shotgun (WGS) entry which is preliminary data.</text>
</comment>
<evidence type="ECO:0000313" key="2">
    <source>
        <dbReference type="Proteomes" id="UP000631694"/>
    </source>
</evidence>
<evidence type="ECO:0008006" key="3">
    <source>
        <dbReference type="Google" id="ProtNLM"/>
    </source>
</evidence>
<dbReference type="Proteomes" id="UP000631694">
    <property type="component" value="Unassembled WGS sequence"/>
</dbReference>